<feature type="compositionally biased region" description="Pro residues" evidence="1">
    <location>
        <begin position="9"/>
        <end position="23"/>
    </location>
</feature>
<evidence type="ECO:0000313" key="2">
    <source>
        <dbReference type="EMBL" id="KAF2123153.1"/>
    </source>
</evidence>
<proteinExistence type="predicted"/>
<dbReference type="OrthoDB" id="3783520at2759"/>
<accession>A0A6A5ZW86</accession>
<protein>
    <submittedName>
        <fullName evidence="2">Uncharacterized protein</fullName>
    </submittedName>
</protein>
<dbReference type="Proteomes" id="UP000799770">
    <property type="component" value="Unassembled WGS sequence"/>
</dbReference>
<evidence type="ECO:0000313" key="3">
    <source>
        <dbReference type="Proteomes" id="UP000799770"/>
    </source>
</evidence>
<name>A0A6A5ZW86_9PLEO</name>
<feature type="region of interest" description="Disordered" evidence="1">
    <location>
        <begin position="264"/>
        <end position="284"/>
    </location>
</feature>
<gene>
    <name evidence="2" type="ORF">BDV96DRAFT_656888</name>
</gene>
<evidence type="ECO:0000256" key="1">
    <source>
        <dbReference type="SAM" id="MobiDB-lite"/>
    </source>
</evidence>
<feature type="compositionally biased region" description="Basic and acidic residues" evidence="1">
    <location>
        <begin position="264"/>
        <end position="280"/>
    </location>
</feature>
<organism evidence="2 3">
    <name type="scientific">Lophiotrema nucula</name>
    <dbReference type="NCBI Taxonomy" id="690887"/>
    <lineage>
        <taxon>Eukaryota</taxon>
        <taxon>Fungi</taxon>
        <taxon>Dikarya</taxon>
        <taxon>Ascomycota</taxon>
        <taxon>Pezizomycotina</taxon>
        <taxon>Dothideomycetes</taxon>
        <taxon>Pleosporomycetidae</taxon>
        <taxon>Pleosporales</taxon>
        <taxon>Lophiotremataceae</taxon>
        <taxon>Lophiotrema</taxon>
    </lineage>
</organism>
<keyword evidence="3" id="KW-1185">Reference proteome</keyword>
<sequence>MEILNPISSPLPSPPPSSPPPFLLPQGIGEESEFDILDEMTDVPLQEQPTLIPNTSDVNQLSQASPVDLHPQRIGTKCGHVLYPFQAPHTPLCDFCLLAGAQRKFTSAIEAIGQEEIGRKLLGRSLSWNKARLKFFRVKRAYERVAMNGSRRTERKKAWDEAHIRWSHNYYLGKERRRLTGAGVFSISSTVCFACESLVDSAIEPVQLDVDKETTWWEQPGAMAPDPVPQTPRPIRRRRPFIPLASSVFRDIIREERAIRREERADEETWQRRSRTESAFRRKHGLPEGSVAPEFWDRPLSGLHTRQQWQAELNQRRLWARQTRGGKLPPLPGSSPLRQSASIEEVGPDDVEAAMWEEEGKKIERIAFKIAEEVGYLYFVGLDAEDWKDDYLASDYRLVQRESTPSFDDEMIF</sequence>
<reference evidence="2" key="1">
    <citation type="journal article" date="2020" name="Stud. Mycol.">
        <title>101 Dothideomycetes genomes: a test case for predicting lifestyles and emergence of pathogens.</title>
        <authorList>
            <person name="Haridas S."/>
            <person name="Albert R."/>
            <person name="Binder M."/>
            <person name="Bloem J."/>
            <person name="Labutti K."/>
            <person name="Salamov A."/>
            <person name="Andreopoulos B."/>
            <person name="Baker S."/>
            <person name="Barry K."/>
            <person name="Bills G."/>
            <person name="Bluhm B."/>
            <person name="Cannon C."/>
            <person name="Castanera R."/>
            <person name="Culley D."/>
            <person name="Daum C."/>
            <person name="Ezra D."/>
            <person name="Gonzalez J."/>
            <person name="Henrissat B."/>
            <person name="Kuo A."/>
            <person name="Liang C."/>
            <person name="Lipzen A."/>
            <person name="Lutzoni F."/>
            <person name="Magnuson J."/>
            <person name="Mondo S."/>
            <person name="Nolan M."/>
            <person name="Ohm R."/>
            <person name="Pangilinan J."/>
            <person name="Park H.-J."/>
            <person name="Ramirez L."/>
            <person name="Alfaro M."/>
            <person name="Sun H."/>
            <person name="Tritt A."/>
            <person name="Yoshinaga Y."/>
            <person name="Zwiers L.-H."/>
            <person name="Turgeon B."/>
            <person name="Goodwin S."/>
            <person name="Spatafora J."/>
            <person name="Crous P."/>
            <person name="Grigoriev I."/>
        </authorList>
    </citation>
    <scope>NUCLEOTIDE SEQUENCE</scope>
    <source>
        <strain evidence="2">CBS 627.86</strain>
    </source>
</reference>
<dbReference type="EMBL" id="ML977310">
    <property type="protein sequence ID" value="KAF2123153.1"/>
    <property type="molecule type" value="Genomic_DNA"/>
</dbReference>
<feature type="region of interest" description="Disordered" evidence="1">
    <location>
        <begin position="1"/>
        <end position="23"/>
    </location>
</feature>
<dbReference type="AlphaFoldDB" id="A0A6A5ZW86"/>